<sequence>MTFPDARRDLSAPDGLLMLQIIRRRATSEQMQQMLEALGIYIKLAVDIEREIPAGGGELHADYEQMVMNWELLKTRYQQASRAAQIEGQSLCLTQEPMSNSKIALVESLKQLRIVGALGKGGNRD</sequence>
<dbReference type="InterPro" id="IPR043731">
    <property type="entry name" value="DUF5674"/>
</dbReference>
<evidence type="ECO:0000313" key="2">
    <source>
        <dbReference type="Proteomes" id="UP000636505"/>
    </source>
</evidence>
<dbReference type="AlphaFoldDB" id="A0A8J7AYW7"/>
<evidence type="ECO:0000313" key="1">
    <source>
        <dbReference type="EMBL" id="MBE9078882.1"/>
    </source>
</evidence>
<protein>
    <submittedName>
        <fullName evidence="1">Uncharacterized protein</fullName>
    </submittedName>
</protein>
<organism evidence="1 2">
    <name type="scientific">Vasconcelosia minhoensis LEGE 07310</name>
    <dbReference type="NCBI Taxonomy" id="915328"/>
    <lineage>
        <taxon>Bacteria</taxon>
        <taxon>Bacillati</taxon>
        <taxon>Cyanobacteriota</taxon>
        <taxon>Cyanophyceae</taxon>
        <taxon>Nodosilineales</taxon>
        <taxon>Cymatolegaceae</taxon>
        <taxon>Vasconcelosia</taxon>
        <taxon>Vasconcelosia minhoensis</taxon>
    </lineage>
</organism>
<gene>
    <name evidence="1" type="ORF">IQ241_16545</name>
</gene>
<dbReference type="Pfam" id="PF18924">
    <property type="entry name" value="DUF5674"/>
    <property type="match status" value="1"/>
</dbReference>
<keyword evidence="2" id="KW-1185">Reference proteome</keyword>
<accession>A0A8J7AYW7</accession>
<dbReference type="EMBL" id="JADEXG010000042">
    <property type="protein sequence ID" value="MBE9078882.1"/>
    <property type="molecule type" value="Genomic_DNA"/>
</dbReference>
<name>A0A8J7AYW7_9CYAN</name>
<dbReference type="Proteomes" id="UP000636505">
    <property type="component" value="Unassembled WGS sequence"/>
</dbReference>
<proteinExistence type="predicted"/>
<reference evidence="1" key="1">
    <citation type="submission" date="2020-10" db="EMBL/GenBank/DDBJ databases">
        <authorList>
            <person name="Castelo-Branco R."/>
            <person name="Eusebio N."/>
            <person name="Adriana R."/>
            <person name="Vieira A."/>
            <person name="Brugerolle De Fraissinette N."/>
            <person name="Rezende De Castro R."/>
            <person name="Schneider M.P."/>
            <person name="Vasconcelos V."/>
            <person name="Leao P.N."/>
        </authorList>
    </citation>
    <scope>NUCLEOTIDE SEQUENCE</scope>
    <source>
        <strain evidence="1">LEGE 07310</strain>
    </source>
</reference>
<comment type="caution">
    <text evidence="1">The sequence shown here is derived from an EMBL/GenBank/DDBJ whole genome shotgun (WGS) entry which is preliminary data.</text>
</comment>